<dbReference type="KEGG" id="ete:ETEE_0756"/>
<sequence>MRSVTGGGIAWRFHVSSAAAAACSPCDRAPGGEPGGPDSAIIA</sequence>
<dbReference type="AlphaFoldDB" id="A0A076LK81"/>
<dbReference type="EMBL" id="CP006664">
    <property type="protein sequence ID" value="AIJ07227.1"/>
    <property type="molecule type" value="Genomic_DNA"/>
</dbReference>
<accession>A0A076LK81</accession>
<gene>
    <name evidence="1" type="ORF">ETEE_0756</name>
</gene>
<organism evidence="1 2">
    <name type="scientific">Edwardsiella anguillarum ET080813</name>
    <dbReference type="NCBI Taxonomy" id="667120"/>
    <lineage>
        <taxon>Bacteria</taxon>
        <taxon>Pseudomonadati</taxon>
        <taxon>Pseudomonadota</taxon>
        <taxon>Gammaproteobacteria</taxon>
        <taxon>Enterobacterales</taxon>
        <taxon>Hafniaceae</taxon>
        <taxon>Edwardsiella</taxon>
    </lineage>
</organism>
<evidence type="ECO:0000313" key="1">
    <source>
        <dbReference type="EMBL" id="AIJ07227.1"/>
    </source>
</evidence>
<evidence type="ECO:0000313" key="2">
    <source>
        <dbReference type="Proteomes" id="UP000028681"/>
    </source>
</evidence>
<reference evidence="1 2" key="1">
    <citation type="journal article" date="2012" name="PLoS ONE">
        <title>Edwardsiella comparative phylogenomics reveal the new intra/inter-species taxonomic relationships, virulence evolution and niche adaptation mechanisms.</title>
        <authorList>
            <person name="Yang M."/>
            <person name="Lv Y."/>
            <person name="Xiao J."/>
            <person name="Wu H."/>
            <person name="Zheng H."/>
            <person name="Liu Q."/>
            <person name="Zhang Y."/>
            <person name="Wang Q."/>
        </authorList>
    </citation>
    <scope>NUCLEOTIDE SEQUENCE [LARGE SCALE GENOMIC DNA]</scope>
    <source>
        <strain evidence="2">080813</strain>
    </source>
</reference>
<dbReference type="HOGENOM" id="CLU_3232887_0_0_6"/>
<protein>
    <submittedName>
        <fullName evidence="1">Uncharacterized protein</fullName>
    </submittedName>
</protein>
<dbReference type="Proteomes" id="UP000028681">
    <property type="component" value="Chromosome"/>
</dbReference>
<dbReference type="PROSITE" id="PS51257">
    <property type="entry name" value="PROKAR_LIPOPROTEIN"/>
    <property type="match status" value="1"/>
</dbReference>
<name>A0A076LK81_9GAMM</name>
<proteinExistence type="predicted"/>